<accession>G8XTU8</accession>
<evidence type="ECO:0000313" key="2">
    <source>
        <dbReference type="Proteomes" id="UP000113346"/>
    </source>
</evidence>
<organism evidence="1 2">
    <name type="scientific">Simian cytomegalovirus (strain Colburn)</name>
    <dbReference type="NCBI Taxonomy" id="50292"/>
    <lineage>
        <taxon>Viruses</taxon>
        <taxon>Duplodnaviria</taxon>
        <taxon>Heunggongvirae</taxon>
        <taxon>Peploviricota</taxon>
        <taxon>Herviviricetes</taxon>
        <taxon>Herpesvirales</taxon>
        <taxon>Orthoherpesviridae</taxon>
        <taxon>Betaherpesvirinae</taxon>
        <taxon>Cytomegalovirus</taxon>
        <taxon>Cytomegalovirus cercopithecinebeta5</taxon>
    </lineage>
</organism>
<organismHost>
    <name type="scientific">Macaca</name>
    <name type="common">macaques</name>
    <dbReference type="NCBI Taxonomy" id="9539"/>
</organismHost>
<protein>
    <submittedName>
        <fullName evidence="1">Tegument protein UL43</fullName>
    </submittedName>
</protein>
<name>G8XTU8_SCMVC</name>
<dbReference type="EMBL" id="FJ483969">
    <property type="protein sequence ID" value="AEV80589.1"/>
    <property type="molecule type" value="Genomic_DNA"/>
</dbReference>
<dbReference type="Pfam" id="PF02393">
    <property type="entry name" value="US22"/>
    <property type="match status" value="1"/>
</dbReference>
<reference evidence="1" key="1">
    <citation type="submission" date="2011-12" db="EMBL/GenBank/DDBJ databases">
        <title>Comparative genomics of primate cytomegaloviruses.</title>
        <authorList>
            <person name="Davison A.J."/>
            <person name="Holton M."/>
            <person name="Dolan A."/>
            <person name="Dargan D.J."/>
            <person name="Gatherer D."/>
            <person name="Hayward G.S."/>
        </authorList>
    </citation>
    <scope>NUCLEOTIDE SEQUENCE [LARGE SCALE GENOMIC DNA]</scope>
    <source>
        <strain evidence="1">Colburn</strain>
    </source>
</reference>
<dbReference type="Proteomes" id="UP000113346">
    <property type="component" value="Segment"/>
</dbReference>
<evidence type="ECO:0000313" key="1">
    <source>
        <dbReference type="EMBL" id="AEV80589.1"/>
    </source>
</evidence>
<dbReference type="InterPro" id="IPR003360">
    <property type="entry name" value="US22-like"/>
</dbReference>
<sequence length="340" mass="38753">MIFSDMKRCELLVRECFSCSVSTKDAPKRLMKFVRKVNGETFPIAWPPGWYFTFSDFLRAGAFGHLNIRDLEKKYLCCDKFLLPVGTVTDSKELAKVTQILVILVSEGGRVFAHDSSHDSVHLISRVGFHSLLTDGLMKYPPLREAIGPIRYGCGDALALEFQFNYDLISLWRLCQKKEGQEFSWVCDDDLMCATVVGGVRAYESPGHQNWIKDTGSINVLQIFLVGMLWRGKWREIPILVNDQLRVFGVNPESQRVEYLAINLPAFFKVGVLRLGNQQQYCRDSFNPKKGRVLAPAYRPTGCPRELFCRNLTKCKQEQCEKKKAATKFLCLGSKHVCDE</sequence>
<proteinExistence type="predicted"/>
<gene>
    <name evidence="1" type="primary">UL43</name>
</gene>